<dbReference type="OrthoDB" id="5862073at2759"/>
<dbReference type="SMART" id="SM00355">
    <property type="entry name" value="ZnF_C2H2"/>
    <property type="match status" value="3"/>
</dbReference>
<organism evidence="2 3">
    <name type="scientific">Haemonchus contortus</name>
    <name type="common">Barber pole worm</name>
    <dbReference type="NCBI Taxonomy" id="6289"/>
    <lineage>
        <taxon>Eukaryota</taxon>
        <taxon>Metazoa</taxon>
        <taxon>Ecdysozoa</taxon>
        <taxon>Nematoda</taxon>
        <taxon>Chromadorea</taxon>
        <taxon>Rhabditida</taxon>
        <taxon>Rhabditina</taxon>
        <taxon>Rhabditomorpha</taxon>
        <taxon>Strongyloidea</taxon>
        <taxon>Trichostrongylidae</taxon>
        <taxon>Haemonchus</taxon>
    </lineage>
</organism>
<evidence type="ECO:0000259" key="1">
    <source>
        <dbReference type="SMART" id="SM00355"/>
    </source>
</evidence>
<dbReference type="OMA" id="CSGSIAQ"/>
<name>A0A7I4YQU6_HAECO</name>
<accession>A0A7I4YQU6</accession>
<dbReference type="InterPro" id="IPR013087">
    <property type="entry name" value="Znf_C2H2_type"/>
</dbReference>
<feature type="domain" description="C2H2-type" evidence="1">
    <location>
        <begin position="223"/>
        <end position="247"/>
    </location>
</feature>
<evidence type="ECO:0000313" key="3">
    <source>
        <dbReference type="WBParaSite" id="HCON_00129090-00001"/>
    </source>
</evidence>
<dbReference type="Proteomes" id="UP000025227">
    <property type="component" value="Unplaced"/>
</dbReference>
<sequence>MFDIAESGQSTVRFVDVKNNRGIKRVRVNIIYEKLPPRNASGLADDPNWLNDAPPSIDLEGYEEEVPEWGGIEQEISSGVPDWVEGEEMDNEASGDSYYASDFWSTGGLDQIDGAVPNHNLINRKRKAIKMDTCFRYPSGSSGLCSEYPTVASQCNSVPAGKWNQQVSCLDGEQSVDINRRQCSVEPELRSGRTAYCRICELHVKSTHRRMHIYSCHLRRPIYRCPICDISSTYHISNIRVHIKKVHNVMSEPISCKEEYENEMNAFLYSCFGDHQIFRRQDPDVVACLIDILNCVSNGKSIRMTPLTDVCSGSIAQVGRDRPVTTGSIFGDQSPLLARTQSRNTCRLCFETNVKHLERHVLQHHIKQPMFLCPYCNFSSCYSPTSVKDHIKTRHSMLEPVPLDVRDEYAELIQTVYAQCFVDENSLLASRINFKQQT</sequence>
<dbReference type="WBParaSite" id="HCON_00129090-00001">
    <property type="protein sequence ID" value="HCON_00129090-00001"/>
    <property type="gene ID" value="HCON_00129090"/>
</dbReference>
<feature type="domain" description="C2H2-type" evidence="1">
    <location>
        <begin position="344"/>
        <end position="364"/>
    </location>
</feature>
<reference evidence="3" key="1">
    <citation type="submission" date="2020-12" db="UniProtKB">
        <authorList>
            <consortium name="WormBaseParasite"/>
        </authorList>
    </citation>
    <scope>IDENTIFICATION</scope>
    <source>
        <strain evidence="3">MHco3</strain>
    </source>
</reference>
<evidence type="ECO:0000313" key="2">
    <source>
        <dbReference type="Proteomes" id="UP000025227"/>
    </source>
</evidence>
<keyword evidence="2" id="KW-1185">Reference proteome</keyword>
<proteinExistence type="predicted"/>
<protein>
    <submittedName>
        <fullName evidence="3">C2H2-type domain-containing protein</fullName>
    </submittedName>
</protein>
<feature type="domain" description="C2H2-type" evidence="1">
    <location>
        <begin position="371"/>
        <end position="395"/>
    </location>
</feature>
<dbReference type="AlphaFoldDB" id="A0A7I4YQU6"/>